<reference evidence="2 3" key="1">
    <citation type="submission" date="2018-10" db="EMBL/GenBank/DDBJ databases">
        <title>Genomic Encyclopedia of Archaeal and Bacterial Type Strains, Phase II (KMG-II): from individual species to whole genera.</title>
        <authorList>
            <person name="Goeker M."/>
        </authorList>
    </citation>
    <scope>NUCLEOTIDE SEQUENCE [LARGE SCALE GENOMIC DNA]</scope>
    <source>
        <strain evidence="2 3">DSM 18602</strain>
    </source>
</reference>
<accession>A0A495J7E7</accession>
<gene>
    <name evidence="2" type="ORF">BDD43_4516</name>
</gene>
<evidence type="ECO:0000313" key="3">
    <source>
        <dbReference type="Proteomes" id="UP000268007"/>
    </source>
</evidence>
<dbReference type="OrthoDB" id="798527at2"/>
<dbReference type="Proteomes" id="UP000268007">
    <property type="component" value="Unassembled WGS sequence"/>
</dbReference>
<evidence type="ECO:0008006" key="4">
    <source>
        <dbReference type="Google" id="ProtNLM"/>
    </source>
</evidence>
<keyword evidence="3" id="KW-1185">Reference proteome</keyword>
<dbReference type="EMBL" id="RBKU01000001">
    <property type="protein sequence ID" value="RKR84284.1"/>
    <property type="molecule type" value="Genomic_DNA"/>
</dbReference>
<comment type="caution">
    <text evidence="2">The sequence shown here is derived from an EMBL/GenBank/DDBJ whole genome shotgun (WGS) entry which is preliminary data.</text>
</comment>
<evidence type="ECO:0000256" key="1">
    <source>
        <dbReference type="SAM" id="SignalP"/>
    </source>
</evidence>
<dbReference type="PROSITE" id="PS51257">
    <property type="entry name" value="PROKAR_LIPOPROTEIN"/>
    <property type="match status" value="1"/>
</dbReference>
<organism evidence="2 3">
    <name type="scientific">Mucilaginibacter gracilis</name>
    <dbReference type="NCBI Taxonomy" id="423350"/>
    <lineage>
        <taxon>Bacteria</taxon>
        <taxon>Pseudomonadati</taxon>
        <taxon>Bacteroidota</taxon>
        <taxon>Sphingobacteriia</taxon>
        <taxon>Sphingobacteriales</taxon>
        <taxon>Sphingobacteriaceae</taxon>
        <taxon>Mucilaginibacter</taxon>
    </lineage>
</organism>
<feature type="chain" id="PRO_5019847695" description="NlpE-like protein" evidence="1">
    <location>
        <begin position="19"/>
        <end position="127"/>
    </location>
</feature>
<proteinExistence type="predicted"/>
<keyword evidence="1" id="KW-0732">Signal</keyword>
<evidence type="ECO:0000313" key="2">
    <source>
        <dbReference type="EMBL" id="RKR84284.1"/>
    </source>
</evidence>
<sequence>MKKQLLILAVAVSTLAAACHSGSSSSTKDFIPGTYVSQARSEYSIANDTLVIEAGKNTENIYLITRKTGYRRITDGKLQSLQHQVKRWSGEWDEQKQILQIMQTGNFLLFYPDKGSLLNGSSEYWKL</sequence>
<name>A0A495J7E7_9SPHI</name>
<feature type="signal peptide" evidence="1">
    <location>
        <begin position="1"/>
        <end position="18"/>
    </location>
</feature>
<dbReference type="RefSeq" id="WP_121199810.1">
    <property type="nucleotide sequence ID" value="NZ_RBKU01000001.1"/>
</dbReference>
<dbReference type="AlphaFoldDB" id="A0A495J7E7"/>
<protein>
    <recommendedName>
        <fullName evidence="4">NlpE-like protein</fullName>
    </recommendedName>
</protein>